<gene>
    <name evidence="3" type="ORF">METZ01_LOCUS218520</name>
</gene>
<dbReference type="EMBL" id="UINC01051471">
    <property type="protein sequence ID" value="SVB65666.1"/>
    <property type="molecule type" value="Genomic_DNA"/>
</dbReference>
<sequence>VIGFSSMIRAQFALPTFQAVNSQDKNGPRITITATDGSNSVASGSLTNDATLTITFTANETVTGFAVGDVGVTGGSLSSFSGSGATYTATFTPSSDRNTTVYIPANVYTDQSSNNNLSSNPFYWTYDGTVPTYVSGTYITSDNSEVKIKFSENVYDTGAGSGLLETGDFTLSISGGSATLGSSNPTAVSKDTPTFSSRAIELNLDGAWGLVIVDLDSDDDQDIIAGGYLGNDLNWYENNGSAYFTERAIDLNLSGVLGLAVNDIDGDGDLDIFATAKTNDQVALYTNNGSQSFTKSLISSDLDGPHSVGCNDLDDDGYMDVIVSVAIDNEVVWYKNDGAQNFTENLIDDSMDSPLNFVVIDLDEDGDKDVIVAAKNDDDVIWLSNDGSENFTKNTIDDNLKSARDVVVIDLDEDGDLDILATSDNSSGHEVVWYSNDGSENFTTNSIE</sequence>
<keyword evidence="1" id="KW-0732">Signal</keyword>
<protein>
    <recommendedName>
        <fullName evidence="2">Bacterial Ig-like domain-containing protein</fullName>
    </recommendedName>
</protein>
<feature type="non-terminal residue" evidence="3">
    <location>
        <position position="448"/>
    </location>
</feature>
<dbReference type="InterPro" id="IPR028994">
    <property type="entry name" value="Integrin_alpha_N"/>
</dbReference>
<evidence type="ECO:0000256" key="1">
    <source>
        <dbReference type="ARBA" id="ARBA00022729"/>
    </source>
</evidence>
<dbReference type="Gene3D" id="2.130.10.130">
    <property type="entry name" value="Integrin alpha, N-terminal"/>
    <property type="match status" value="1"/>
</dbReference>
<evidence type="ECO:0000259" key="2">
    <source>
        <dbReference type="Pfam" id="PF19078"/>
    </source>
</evidence>
<reference evidence="3" key="1">
    <citation type="submission" date="2018-05" db="EMBL/GenBank/DDBJ databases">
        <authorList>
            <person name="Lanie J.A."/>
            <person name="Ng W.-L."/>
            <person name="Kazmierczak K.M."/>
            <person name="Andrzejewski T.M."/>
            <person name="Davidsen T.M."/>
            <person name="Wayne K.J."/>
            <person name="Tettelin H."/>
            <person name="Glass J.I."/>
            <person name="Rusch D."/>
            <person name="Podicherti R."/>
            <person name="Tsui H.-C.T."/>
            <person name="Winkler M.E."/>
        </authorList>
    </citation>
    <scope>NUCLEOTIDE SEQUENCE</scope>
</reference>
<dbReference type="AlphaFoldDB" id="A0A382FRE2"/>
<feature type="non-terminal residue" evidence="3">
    <location>
        <position position="1"/>
    </location>
</feature>
<proteinExistence type="predicted"/>
<dbReference type="InterPro" id="IPR044048">
    <property type="entry name" value="Big_12"/>
</dbReference>
<feature type="domain" description="Bacterial Ig-like" evidence="2">
    <location>
        <begin position="40"/>
        <end position="118"/>
    </location>
</feature>
<accession>A0A382FRE2</accession>
<organism evidence="3">
    <name type="scientific">marine metagenome</name>
    <dbReference type="NCBI Taxonomy" id="408172"/>
    <lineage>
        <taxon>unclassified sequences</taxon>
        <taxon>metagenomes</taxon>
        <taxon>ecological metagenomes</taxon>
    </lineage>
</organism>
<dbReference type="PANTHER" id="PTHR44103">
    <property type="entry name" value="PROPROTEIN CONVERTASE P"/>
    <property type="match status" value="1"/>
</dbReference>
<dbReference type="InterPro" id="IPR013517">
    <property type="entry name" value="FG-GAP"/>
</dbReference>
<dbReference type="Pfam" id="PF13517">
    <property type="entry name" value="FG-GAP_3"/>
    <property type="match status" value="2"/>
</dbReference>
<dbReference type="SUPFAM" id="SSF69318">
    <property type="entry name" value="Integrin alpha N-terminal domain"/>
    <property type="match status" value="1"/>
</dbReference>
<evidence type="ECO:0000313" key="3">
    <source>
        <dbReference type="EMBL" id="SVB65666.1"/>
    </source>
</evidence>
<name>A0A382FRE2_9ZZZZ</name>
<dbReference type="Pfam" id="PF19078">
    <property type="entry name" value="Big_12"/>
    <property type="match status" value="1"/>
</dbReference>
<dbReference type="PANTHER" id="PTHR44103:SF1">
    <property type="entry name" value="PROPROTEIN CONVERTASE P"/>
    <property type="match status" value="1"/>
</dbReference>